<reference evidence="2" key="1">
    <citation type="submission" date="2020-11" db="EMBL/GenBank/DDBJ databases">
        <authorList>
            <consortium name="DOE Joint Genome Institute"/>
            <person name="Ahrendt S."/>
            <person name="Riley R."/>
            <person name="Andreopoulos W."/>
            <person name="Labutti K."/>
            <person name="Pangilinan J."/>
            <person name="Ruiz-Duenas F.J."/>
            <person name="Barrasa J.M."/>
            <person name="Sanchez-Garcia M."/>
            <person name="Camarero S."/>
            <person name="Miyauchi S."/>
            <person name="Serrano A."/>
            <person name="Linde D."/>
            <person name="Babiker R."/>
            <person name="Drula E."/>
            <person name="Ayuso-Fernandez I."/>
            <person name="Pacheco R."/>
            <person name="Padilla G."/>
            <person name="Ferreira P."/>
            <person name="Barriuso J."/>
            <person name="Kellner H."/>
            <person name="Castanera R."/>
            <person name="Alfaro M."/>
            <person name="Ramirez L."/>
            <person name="Pisabarro A.G."/>
            <person name="Kuo A."/>
            <person name="Tritt A."/>
            <person name="Lipzen A."/>
            <person name="He G."/>
            <person name="Yan M."/>
            <person name="Ng V."/>
            <person name="Cullen D."/>
            <person name="Martin F."/>
            <person name="Rosso M.-N."/>
            <person name="Henrissat B."/>
            <person name="Hibbett D."/>
            <person name="Martinez A.T."/>
            <person name="Grigoriev I.V."/>
        </authorList>
    </citation>
    <scope>NUCLEOTIDE SEQUENCE</scope>
    <source>
        <strain evidence="2">AH 40177</strain>
    </source>
</reference>
<evidence type="ECO:0000313" key="2">
    <source>
        <dbReference type="EMBL" id="KAF9070210.1"/>
    </source>
</evidence>
<sequence>MRRKQSTVWQESWVARDTENAETTENSKAHEISNNLLKEFHKIYRGPGTKAEKRELNQNYNQACDRCYHKGIECTSDEFTLLCKQCTYSMGCTKRDFLKRMRVQERMNINDSEYAALYNASGFGPQKSLHAAEQQVSRRLKKLRDKDNEIFNREEKIRDDEERLRIQEERLCIKKERLQSKEEALRIREERLQCFAPMFTGSEEQRVHSYAGIEDTPSPSSQDSASHGSSSIMHPMNLNFPTTFSTGLIPPASLSFEFKESFLPTPLAEGHLRLPLPPSFIAPIGKTWADSSTPGMH</sequence>
<proteinExistence type="predicted"/>
<accession>A0A9P5PY68</accession>
<protein>
    <submittedName>
        <fullName evidence="2">Uncharacterized protein</fullName>
    </submittedName>
</protein>
<gene>
    <name evidence="2" type="ORF">BDP27DRAFT_1512986</name>
</gene>
<keyword evidence="3" id="KW-1185">Reference proteome</keyword>
<name>A0A9P5PY68_9AGAR</name>
<dbReference type="AlphaFoldDB" id="A0A9P5PY68"/>
<evidence type="ECO:0000313" key="3">
    <source>
        <dbReference type="Proteomes" id="UP000772434"/>
    </source>
</evidence>
<organism evidence="2 3">
    <name type="scientific">Rhodocollybia butyracea</name>
    <dbReference type="NCBI Taxonomy" id="206335"/>
    <lineage>
        <taxon>Eukaryota</taxon>
        <taxon>Fungi</taxon>
        <taxon>Dikarya</taxon>
        <taxon>Basidiomycota</taxon>
        <taxon>Agaricomycotina</taxon>
        <taxon>Agaricomycetes</taxon>
        <taxon>Agaricomycetidae</taxon>
        <taxon>Agaricales</taxon>
        <taxon>Marasmiineae</taxon>
        <taxon>Omphalotaceae</taxon>
        <taxon>Rhodocollybia</taxon>
    </lineage>
</organism>
<comment type="caution">
    <text evidence="2">The sequence shown here is derived from an EMBL/GenBank/DDBJ whole genome shotgun (WGS) entry which is preliminary data.</text>
</comment>
<evidence type="ECO:0000256" key="1">
    <source>
        <dbReference type="SAM" id="MobiDB-lite"/>
    </source>
</evidence>
<feature type="region of interest" description="Disordered" evidence="1">
    <location>
        <begin position="211"/>
        <end position="234"/>
    </location>
</feature>
<feature type="compositionally biased region" description="Low complexity" evidence="1">
    <location>
        <begin position="218"/>
        <end position="231"/>
    </location>
</feature>
<dbReference type="Proteomes" id="UP000772434">
    <property type="component" value="Unassembled WGS sequence"/>
</dbReference>
<dbReference type="EMBL" id="JADNRY010000043">
    <property type="protein sequence ID" value="KAF9070210.1"/>
    <property type="molecule type" value="Genomic_DNA"/>
</dbReference>